<gene>
    <name evidence="1" type="ORF">BDR25DRAFT_278104</name>
</gene>
<reference evidence="1" key="1">
    <citation type="journal article" date="2020" name="Stud. Mycol.">
        <title>101 Dothideomycetes genomes: a test case for predicting lifestyles and emergence of pathogens.</title>
        <authorList>
            <person name="Haridas S."/>
            <person name="Albert R."/>
            <person name="Binder M."/>
            <person name="Bloem J."/>
            <person name="Labutti K."/>
            <person name="Salamov A."/>
            <person name="Andreopoulos B."/>
            <person name="Baker S."/>
            <person name="Barry K."/>
            <person name="Bills G."/>
            <person name="Bluhm B."/>
            <person name="Cannon C."/>
            <person name="Castanera R."/>
            <person name="Culley D."/>
            <person name="Daum C."/>
            <person name="Ezra D."/>
            <person name="Gonzalez J."/>
            <person name="Henrissat B."/>
            <person name="Kuo A."/>
            <person name="Liang C."/>
            <person name="Lipzen A."/>
            <person name="Lutzoni F."/>
            <person name="Magnuson J."/>
            <person name="Mondo S."/>
            <person name="Nolan M."/>
            <person name="Ohm R."/>
            <person name="Pangilinan J."/>
            <person name="Park H.-J."/>
            <person name="Ramirez L."/>
            <person name="Alfaro M."/>
            <person name="Sun H."/>
            <person name="Tritt A."/>
            <person name="Yoshinaga Y."/>
            <person name="Zwiers L.-H."/>
            <person name="Turgeon B."/>
            <person name="Goodwin S."/>
            <person name="Spatafora J."/>
            <person name="Crous P."/>
            <person name="Grigoriev I."/>
        </authorList>
    </citation>
    <scope>NUCLEOTIDE SEQUENCE</scope>
    <source>
        <strain evidence="1">ATCC 200398</strain>
    </source>
</reference>
<sequence>MTDDREEIIHNRKLILCPTTTDRSVPELLQECPQCNNFLLHCCTCNNQLLGLPQSRRPANPCHHFRIIFTDGACMNNGRPAAKAGVGVAYGNTDGSQMSIPITDLADNFPLRSNQRAELYAAKLGLEFLAKADGANTKEPTGKPKGESEAWIIATDSEYVVKGMTEWLPTWKRNDWCTSKGTKPANLDLFLALDGVMTKHEANNVKIGFWRIPREHNELADRLAKAAAIHGDVASM</sequence>
<evidence type="ECO:0000313" key="2">
    <source>
        <dbReference type="Proteomes" id="UP000799755"/>
    </source>
</evidence>
<organism evidence="1 2">
    <name type="scientific">Lindgomyces ingoldianus</name>
    <dbReference type="NCBI Taxonomy" id="673940"/>
    <lineage>
        <taxon>Eukaryota</taxon>
        <taxon>Fungi</taxon>
        <taxon>Dikarya</taxon>
        <taxon>Ascomycota</taxon>
        <taxon>Pezizomycotina</taxon>
        <taxon>Dothideomycetes</taxon>
        <taxon>Pleosporomycetidae</taxon>
        <taxon>Pleosporales</taxon>
        <taxon>Lindgomycetaceae</taxon>
        <taxon>Lindgomyces</taxon>
    </lineage>
</organism>
<name>A0ACB6RCK3_9PLEO</name>
<keyword evidence="2" id="KW-1185">Reference proteome</keyword>
<comment type="caution">
    <text evidence="1">The sequence shown here is derived from an EMBL/GenBank/DDBJ whole genome shotgun (WGS) entry which is preliminary data.</text>
</comment>
<dbReference type="Proteomes" id="UP000799755">
    <property type="component" value="Unassembled WGS sequence"/>
</dbReference>
<proteinExistence type="predicted"/>
<protein>
    <submittedName>
        <fullName evidence="1">Ribonuclease H-like protein</fullName>
    </submittedName>
</protein>
<evidence type="ECO:0000313" key="1">
    <source>
        <dbReference type="EMBL" id="KAF2476775.1"/>
    </source>
</evidence>
<accession>A0ACB6RCK3</accession>
<dbReference type="EMBL" id="MU003494">
    <property type="protein sequence ID" value="KAF2476775.1"/>
    <property type="molecule type" value="Genomic_DNA"/>
</dbReference>